<dbReference type="PANTHER" id="PTHR32119:SF2">
    <property type="entry name" value="OROTIDINE 5'-PHOSPHATE DECARBOXYLASE"/>
    <property type="match status" value="1"/>
</dbReference>
<keyword evidence="5 9" id="KW-0665">Pyrimidine biosynthesis</keyword>
<dbReference type="GO" id="GO:0006207">
    <property type="term" value="P:'de novo' pyrimidine nucleobase biosynthetic process"/>
    <property type="evidence" value="ECO:0007669"/>
    <property type="project" value="InterPro"/>
</dbReference>
<comment type="function">
    <text evidence="1 9">Catalyzes the decarboxylation of orotidine 5'-monophosphate (OMP) to uridine 5'-monophosphate (UMP).</text>
</comment>
<dbReference type="GO" id="GO:0005829">
    <property type="term" value="C:cytosol"/>
    <property type="evidence" value="ECO:0007669"/>
    <property type="project" value="TreeGrafter"/>
</dbReference>
<feature type="binding site" evidence="9 11">
    <location>
        <position position="203"/>
    </location>
    <ligand>
        <name>substrate</name>
    </ligand>
</feature>
<evidence type="ECO:0000256" key="9">
    <source>
        <dbReference type="HAMAP-Rule" id="MF_01200"/>
    </source>
</evidence>
<dbReference type="GO" id="GO:0044205">
    <property type="term" value="P:'de novo' UMP biosynthetic process"/>
    <property type="evidence" value="ECO:0007669"/>
    <property type="project" value="UniProtKB-UniRule"/>
</dbReference>
<dbReference type="InterPro" id="IPR018089">
    <property type="entry name" value="OMPdecase_AS"/>
</dbReference>
<comment type="similarity">
    <text evidence="8 9">Belongs to the OMP decarboxylase family. Type 1 subfamily.</text>
</comment>
<evidence type="ECO:0000256" key="5">
    <source>
        <dbReference type="ARBA" id="ARBA00022975"/>
    </source>
</evidence>
<feature type="active site" description="For OMPdecase activity" evidence="10">
    <location>
        <position position="55"/>
    </location>
</feature>
<keyword evidence="6 9" id="KW-0456">Lyase</keyword>
<feature type="binding site" evidence="9">
    <location>
        <begin position="53"/>
        <end position="62"/>
    </location>
    <ligand>
        <name>substrate</name>
    </ligand>
</feature>
<dbReference type="CDD" id="cd04725">
    <property type="entry name" value="OMP_decarboxylase_like"/>
    <property type="match status" value="1"/>
</dbReference>
<feature type="binding site" evidence="9 11">
    <location>
        <position position="173"/>
    </location>
    <ligand>
        <name>substrate</name>
    </ligand>
</feature>
<evidence type="ECO:0000256" key="11">
    <source>
        <dbReference type="PIRSR" id="PIRSR614732-2"/>
    </source>
</evidence>
<dbReference type="InterPro" id="IPR001754">
    <property type="entry name" value="OMPdeCOase_dom"/>
</dbReference>
<evidence type="ECO:0000256" key="3">
    <source>
        <dbReference type="ARBA" id="ARBA00011738"/>
    </source>
</evidence>
<dbReference type="AlphaFoldDB" id="A0AAE3G2W3"/>
<evidence type="ECO:0000256" key="7">
    <source>
        <dbReference type="ARBA" id="ARBA00049157"/>
    </source>
</evidence>
<dbReference type="NCBIfam" id="TIGR01740">
    <property type="entry name" value="pyrF"/>
    <property type="match status" value="1"/>
</dbReference>
<evidence type="ECO:0000256" key="1">
    <source>
        <dbReference type="ARBA" id="ARBA00002356"/>
    </source>
</evidence>
<feature type="active site" description="For OMPdecase activity" evidence="10">
    <location>
        <position position="58"/>
    </location>
</feature>
<protein>
    <recommendedName>
        <fullName evidence="9">Orotidine 5'-phosphate decarboxylase</fullName>
        <ecNumber evidence="9">4.1.1.23</ecNumber>
    </recommendedName>
    <alternativeName>
        <fullName evidence="9">OMP decarboxylase</fullName>
        <shortName evidence="9">OMPDCase</shortName>
        <shortName evidence="9">OMPdecase</shortName>
    </alternativeName>
</protein>
<reference evidence="14" key="1">
    <citation type="submission" date="2022-03" db="EMBL/GenBank/DDBJ databases">
        <title>Genomic Encyclopedia of Type Strains, Phase III (KMG-III): the genomes of soil and plant-associated and newly described type strains.</title>
        <authorList>
            <person name="Whitman W."/>
        </authorList>
    </citation>
    <scope>NUCLEOTIDE SEQUENCE</scope>
    <source>
        <strain evidence="14">ANL 6-2</strain>
    </source>
</reference>
<evidence type="ECO:0000256" key="6">
    <source>
        <dbReference type="ARBA" id="ARBA00023239"/>
    </source>
</evidence>
<accession>A0AAE3G2W3</accession>
<organism evidence="14 15">
    <name type="scientific">Natronocella acetinitrilica</name>
    <dbReference type="NCBI Taxonomy" id="414046"/>
    <lineage>
        <taxon>Bacteria</taxon>
        <taxon>Pseudomonadati</taxon>
        <taxon>Pseudomonadota</taxon>
        <taxon>Gammaproteobacteria</taxon>
        <taxon>Chromatiales</taxon>
        <taxon>Ectothiorhodospiraceae</taxon>
        <taxon>Natronocella</taxon>
    </lineage>
</organism>
<feature type="binding site" evidence="9 11">
    <location>
        <position position="112"/>
    </location>
    <ligand>
        <name>substrate</name>
    </ligand>
</feature>
<evidence type="ECO:0000256" key="12">
    <source>
        <dbReference type="RuleBase" id="RU000512"/>
    </source>
</evidence>
<gene>
    <name evidence="9" type="primary">pyrF</name>
    <name evidence="14" type="ORF">J2T57_001943</name>
</gene>
<evidence type="ECO:0000256" key="4">
    <source>
        <dbReference type="ARBA" id="ARBA00022793"/>
    </source>
</evidence>
<dbReference type="PROSITE" id="PS00156">
    <property type="entry name" value="OMPDECASE"/>
    <property type="match status" value="1"/>
</dbReference>
<comment type="subunit">
    <text evidence="3 9">Homodimer.</text>
</comment>
<dbReference type="Pfam" id="PF00215">
    <property type="entry name" value="OMPdecase"/>
    <property type="match status" value="1"/>
</dbReference>
<dbReference type="HAMAP" id="MF_01200_B">
    <property type="entry name" value="OMPdecase_type1_B"/>
    <property type="match status" value="1"/>
</dbReference>
<dbReference type="SMART" id="SM00934">
    <property type="entry name" value="OMPdecase"/>
    <property type="match status" value="1"/>
</dbReference>
<sequence>MALDYSEPAQALTFLGQLDPGSCRVKIGKELFCVGGPDLVRRCIDSGFDVFLDLKYHDIPNTVAGACRAAARLGVWMVDVHACGGRRMMDAARDAIQGTPRPPLLTAVTVLTSHDQQSLAETGVVGSIDEQVERLTGLAVASGLDGVVCSAREAALLRERFGSVPVLVTPGIRPSGSSADDQTRIVTPAEALAAGANHLVVGRPITRAADPKSALAAIVAELQSAA</sequence>
<dbReference type="InterPro" id="IPR011060">
    <property type="entry name" value="RibuloseP-bd_barrel"/>
</dbReference>
<evidence type="ECO:0000256" key="10">
    <source>
        <dbReference type="PIRSR" id="PIRSR614732-1"/>
    </source>
</evidence>
<comment type="caution">
    <text evidence="14">The sequence shown here is derived from an EMBL/GenBank/DDBJ whole genome shotgun (WGS) entry which is preliminary data.</text>
</comment>
<feature type="domain" description="Orotidine 5'-phosphate decarboxylase" evidence="13">
    <location>
        <begin position="2"/>
        <end position="218"/>
    </location>
</feature>
<comment type="catalytic activity">
    <reaction evidence="7 9 12">
        <text>orotidine 5'-phosphate + H(+) = UMP + CO2</text>
        <dbReference type="Rhea" id="RHEA:11596"/>
        <dbReference type="ChEBI" id="CHEBI:15378"/>
        <dbReference type="ChEBI" id="CHEBI:16526"/>
        <dbReference type="ChEBI" id="CHEBI:57538"/>
        <dbReference type="ChEBI" id="CHEBI:57865"/>
        <dbReference type="EC" id="4.1.1.23"/>
    </reaction>
</comment>
<name>A0AAE3G2W3_9GAMM</name>
<dbReference type="InterPro" id="IPR013785">
    <property type="entry name" value="Aldolase_TIM"/>
</dbReference>
<dbReference type="EC" id="4.1.1.23" evidence="9"/>
<evidence type="ECO:0000259" key="13">
    <source>
        <dbReference type="SMART" id="SM00934"/>
    </source>
</evidence>
<proteinExistence type="inferred from homology"/>
<evidence type="ECO:0000256" key="2">
    <source>
        <dbReference type="ARBA" id="ARBA00004861"/>
    </source>
</evidence>
<dbReference type="SUPFAM" id="SSF51366">
    <property type="entry name" value="Ribulose-phoshate binding barrel"/>
    <property type="match status" value="1"/>
</dbReference>
<dbReference type="GO" id="GO:0004590">
    <property type="term" value="F:orotidine-5'-phosphate decarboxylase activity"/>
    <property type="evidence" value="ECO:0007669"/>
    <property type="project" value="UniProtKB-UniRule"/>
</dbReference>
<feature type="binding site" evidence="9 11">
    <location>
        <position position="4"/>
    </location>
    <ligand>
        <name>substrate</name>
    </ligand>
</feature>
<comment type="pathway">
    <text evidence="2 9 12">Pyrimidine metabolism; UMP biosynthesis via de novo pathway; UMP from orotate: step 2/2.</text>
</comment>
<feature type="active site" description="For OMPdecase activity" evidence="10">
    <location>
        <position position="53"/>
    </location>
</feature>
<dbReference type="Gene3D" id="3.20.20.70">
    <property type="entry name" value="Aldolase class I"/>
    <property type="match status" value="1"/>
</dbReference>
<feature type="active site" description="Proton donor" evidence="9">
    <location>
        <position position="55"/>
    </location>
</feature>
<evidence type="ECO:0000256" key="8">
    <source>
        <dbReference type="ARBA" id="ARBA00061012"/>
    </source>
</evidence>
<evidence type="ECO:0000313" key="14">
    <source>
        <dbReference type="EMBL" id="MCP1674805.1"/>
    </source>
</evidence>
<dbReference type="InterPro" id="IPR047596">
    <property type="entry name" value="OMPdecase_bac"/>
</dbReference>
<keyword evidence="4 9" id="KW-0210">Decarboxylase</keyword>
<feature type="binding site" evidence="9 11">
    <location>
        <position position="26"/>
    </location>
    <ligand>
        <name>substrate</name>
    </ligand>
</feature>
<dbReference type="PANTHER" id="PTHR32119">
    <property type="entry name" value="OROTIDINE 5'-PHOSPHATE DECARBOXYLASE"/>
    <property type="match status" value="1"/>
</dbReference>
<feature type="binding site" evidence="9 11">
    <location>
        <position position="182"/>
    </location>
    <ligand>
        <name>substrate</name>
    </ligand>
</feature>
<dbReference type="Proteomes" id="UP001205843">
    <property type="component" value="Unassembled WGS sequence"/>
</dbReference>
<feature type="binding site" evidence="9 11">
    <location>
        <position position="202"/>
    </location>
    <ligand>
        <name>substrate</name>
    </ligand>
</feature>
<dbReference type="FunFam" id="3.20.20.70:FF:000015">
    <property type="entry name" value="Orotidine 5'-phosphate decarboxylase"/>
    <property type="match status" value="1"/>
</dbReference>
<dbReference type="InterPro" id="IPR014732">
    <property type="entry name" value="OMPdecase"/>
</dbReference>
<evidence type="ECO:0000313" key="15">
    <source>
        <dbReference type="Proteomes" id="UP001205843"/>
    </source>
</evidence>
<dbReference type="EMBL" id="JALJXV010000004">
    <property type="protein sequence ID" value="MCP1674805.1"/>
    <property type="molecule type" value="Genomic_DNA"/>
</dbReference>
<dbReference type="NCBIfam" id="NF001273">
    <property type="entry name" value="PRK00230.1"/>
    <property type="match status" value="1"/>
</dbReference>
<keyword evidence="15" id="KW-1185">Reference proteome</keyword>